<dbReference type="RefSeq" id="WP_253804439.1">
    <property type="nucleotide sequence ID" value="NZ_BAAAUB010000050.1"/>
</dbReference>
<dbReference type="Pfam" id="PF02797">
    <property type="entry name" value="Chal_sti_synt_C"/>
    <property type="match status" value="1"/>
</dbReference>
<dbReference type="InterPro" id="IPR029063">
    <property type="entry name" value="SAM-dependent_MTases_sf"/>
</dbReference>
<comment type="similarity">
    <text evidence="1">Belongs to the thiolase-like superfamily. Chalcone/stilbene synthases family.</text>
</comment>
<evidence type="ECO:0000313" key="7">
    <source>
        <dbReference type="Proteomes" id="UP001206483"/>
    </source>
</evidence>
<keyword evidence="6" id="KW-0489">Methyltransferase</keyword>
<protein>
    <submittedName>
        <fullName evidence="6">Naringenin-chalcone synthase/site-specific DNA-cytosine methylase</fullName>
    </submittedName>
</protein>
<gene>
    <name evidence="6" type="ORF">FHR36_007292</name>
</gene>
<dbReference type="PANTHER" id="PTHR11877">
    <property type="entry name" value="HYDROXYMETHYLGLUTARYL-COA SYNTHASE"/>
    <property type="match status" value="1"/>
</dbReference>
<dbReference type="PANTHER" id="PTHR11877:SF46">
    <property type="entry name" value="TYPE III POLYKETIDE SYNTHASE A"/>
    <property type="match status" value="1"/>
</dbReference>
<dbReference type="GO" id="GO:0032259">
    <property type="term" value="P:methylation"/>
    <property type="evidence" value="ECO:0007669"/>
    <property type="project" value="UniProtKB-KW"/>
</dbReference>
<dbReference type="InterPro" id="IPR012328">
    <property type="entry name" value="Chalcone/stilbene_synt_C"/>
</dbReference>
<dbReference type="Gene3D" id="3.40.47.10">
    <property type="match status" value="2"/>
</dbReference>
<evidence type="ECO:0000313" key="6">
    <source>
        <dbReference type="EMBL" id="MCP2314093.1"/>
    </source>
</evidence>
<dbReference type="EMBL" id="JAMZDX010000008">
    <property type="protein sequence ID" value="MCP2314093.1"/>
    <property type="molecule type" value="Genomic_DNA"/>
</dbReference>
<dbReference type="Proteomes" id="UP001206483">
    <property type="component" value="Unassembled WGS sequence"/>
</dbReference>
<dbReference type="Pfam" id="PF00195">
    <property type="entry name" value="Chal_sti_synt_N"/>
    <property type="match status" value="1"/>
</dbReference>
<dbReference type="InterPro" id="IPR011141">
    <property type="entry name" value="Polyketide_synthase_type-III"/>
</dbReference>
<reference evidence="6 7" key="1">
    <citation type="submission" date="2022-06" db="EMBL/GenBank/DDBJ databases">
        <title>Sequencing the genomes of 1000 actinobacteria strains.</title>
        <authorList>
            <person name="Klenk H.-P."/>
        </authorList>
    </citation>
    <scope>NUCLEOTIDE SEQUENCE [LARGE SCALE GENOMIC DNA]</scope>
    <source>
        <strain evidence="6 7">DSM 41656</strain>
    </source>
</reference>
<evidence type="ECO:0000259" key="4">
    <source>
        <dbReference type="Pfam" id="PF00195"/>
    </source>
</evidence>
<feature type="domain" description="Chalcone/stilbene synthase C-terminal" evidence="5">
    <location>
        <begin position="764"/>
        <end position="840"/>
    </location>
</feature>
<dbReference type="InterPro" id="IPR016039">
    <property type="entry name" value="Thiolase-like"/>
</dbReference>
<name>A0ABT1J9G1_9ACTN</name>
<feature type="region of interest" description="Disordered" evidence="3">
    <location>
        <begin position="468"/>
        <end position="491"/>
    </location>
</feature>
<feature type="domain" description="Chalcone/stilbene synthase N-terminal" evidence="4">
    <location>
        <begin position="564"/>
        <end position="698"/>
    </location>
</feature>
<accession>A0ABT1J9G1</accession>
<proteinExistence type="inferred from homology"/>
<keyword evidence="7" id="KW-1185">Reference proteome</keyword>
<keyword evidence="2" id="KW-0808">Transferase</keyword>
<dbReference type="InterPro" id="IPR001099">
    <property type="entry name" value="Chalcone/stilbene_synt_N"/>
</dbReference>
<feature type="compositionally biased region" description="Low complexity" evidence="3">
    <location>
        <begin position="8"/>
        <end position="24"/>
    </location>
</feature>
<evidence type="ECO:0000256" key="1">
    <source>
        <dbReference type="ARBA" id="ARBA00005531"/>
    </source>
</evidence>
<dbReference type="GO" id="GO:0008168">
    <property type="term" value="F:methyltransferase activity"/>
    <property type="evidence" value="ECO:0007669"/>
    <property type="project" value="UniProtKB-KW"/>
</dbReference>
<sequence>MPALQQPLFASADTSTATTPPRDAAPVAAVPLPTFDDLFALDGDDLTTLLDSLTQAQRAQLAGPWPIRWLYPPRGGDAPRGINLCAGCGGGCAGLRLVLGVEVDMVCIEWNKDAAATSTAAGCTVIQEDVKKLDPRHPVLRWTRRTSFTMPCRDWTPVGKRAGHDPKNLEILLDAIDQVAAHMGNVWVEGSEVCTHDDPDDCDDNCYDHMIEPSGEPLEYLWSLVDDMTAPTAGLMLAPVLWVLGLRSIGAPIDSIVIEQSSALPDDVKDYIQTELWTAGCEFAAWEELDAADFGSPSHRRRAVLRGSWYRHPGGIDVPHIHTNAAEVLLWPLDARINTRGNRTTPGGNAFSMNRTIPCPTSRIRGWYDQATGRRFTIPEVCALVGLPADHPVTGSRTSQCQQLADIFSPLVSAAVRGTLLGLPWLDLLRAYLARHYPAVHGRTTEPDDTAAAPPQEATTAAAWLNRAPAAHSRSPGAPTTPSPPARTEGRHHMNATTAYLGRPALARGEHVIDTARIREDILDRNADHPRRAAIGKALANLPGTRRYAAPYEMVTAPDRPAAQRKTDVLATLLPAAEKAARQAIAEAGLTPADIDCVIVASATGDMMPGLDVHLQQQLPLRPDVRRRPMTQLACAGGAHVLIMAEGHLARYPQDTVLVVAGEFLSSLYQDTRTSLEDQIYKALWGDLTAAAIVSARPLGTAPALRIDHTLEYTIPGTLHRYRKETDERGDHFASTRDSLKSVSDLAPVLLDWLDRNTNRPLDFGILHPGGPAILTRLGQALGVDETFLAHSRDVLAEEGNLGGPTIFSVLDRTHGAPPAHGDQGLIFGLGPGVTFGALLATWTDPAHKPTCA</sequence>
<feature type="region of interest" description="Disordered" evidence="3">
    <location>
        <begin position="1"/>
        <end position="24"/>
    </location>
</feature>
<evidence type="ECO:0000256" key="2">
    <source>
        <dbReference type="ARBA" id="ARBA00022679"/>
    </source>
</evidence>
<evidence type="ECO:0000256" key="3">
    <source>
        <dbReference type="SAM" id="MobiDB-lite"/>
    </source>
</evidence>
<dbReference type="SUPFAM" id="SSF53901">
    <property type="entry name" value="Thiolase-like"/>
    <property type="match status" value="2"/>
</dbReference>
<comment type="caution">
    <text evidence="6">The sequence shown here is derived from an EMBL/GenBank/DDBJ whole genome shotgun (WGS) entry which is preliminary data.</text>
</comment>
<organism evidence="6 7">
    <name type="scientific">Kitasatospora paracochleata</name>
    <dbReference type="NCBI Taxonomy" id="58354"/>
    <lineage>
        <taxon>Bacteria</taxon>
        <taxon>Bacillati</taxon>
        <taxon>Actinomycetota</taxon>
        <taxon>Actinomycetes</taxon>
        <taxon>Kitasatosporales</taxon>
        <taxon>Streptomycetaceae</taxon>
        <taxon>Kitasatospora</taxon>
    </lineage>
</organism>
<dbReference type="Gene3D" id="3.40.50.150">
    <property type="entry name" value="Vaccinia Virus protein VP39"/>
    <property type="match status" value="1"/>
</dbReference>
<dbReference type="SUPFAM" id="SSF53335">
    <property type="entry name" value="S-adenosyl-L-methionine-dependent methyltransferases"/>
    <property type="match status" value="2"/>
</dbReference>
<evidence type="ECO:0000259" key="5">
    <source>
        <dbReference type="Pfam" id="PF02797"/>
    </source>
</evidence>